<accession>A0ABW7G5U3</accession>
<keyword evidence="2" id="KW-1185">Reference proteome</keyword>
<sequence>MNRPPTPLLLRVLLAPATALSLPPQDWDLLLRQARRGVLLARLAVALQPWLDQVPPGPRHHLHAALMTARRQAKLTHWEVSRIQAALEPLGVKPILLKGTAYLMAGLPASHGRVFGDVDILVPKARIADIEAALFDHGWHFQDDLDAYDERYYRDWMHEIPPLTHEQRGSSLDVHHTILPPTARIQVNTAALFEDAQDLPNRPGVQVLAPVTMVLHSAAHLFHEGELEKGLRDLFDLDALLRDFGREPSFWAALVPRARALGLSRPLFLALHYCTRLLGTPVPADTQQAAAADAPAWPRLMDACYDRALMPDHASCDDALTDSARLALYVRAHWLRMPAGLLARHLARKAWLRLQPTADAPAEA</sequence>
<organism evidence="1 2">
    <name type="scientific">Pelomonas nitida</name>
    <dbReference type="NCBI Taxonomy" id="3299027"/>
    <lineage>
        <taxon>Bacteria</taxon>
        <taxon>Pseudomonadati</taxon>
        <taxon>Pseudomonadota</taxon>
        <taxon>Betaproteobacteria</taxon>
        <taxon>Burkholderiales</taxon>
        <taxon>Sphaerotilaceae</taxon>
        <taxon>Roseateles</taxon>
    </lineage>
</organism>
<dbReference type="Proteomes" id="UP001606305">
    <property type="component" value="Unassembled WGS sequence"/>
</dbReference>
<dbReference type="EMBL" id="JBIGIA010000007">
    <property type="protein sequence ID" value="MFG6457288.1"/>
    <property type="molecule type" value="Genomic_DNA"/>
</dbReference>
<dbReference type="RefSeq" id="WP_394488125.1">
    <property type="nucleotide sequence ID" value="NZ_JBIGIA010000007.1"/>
</dbReference>
<reference evidence="1 2" key="1">
    <citation type="submission" date="2024-09" db="EMBL/GenBank/DDBJ databases">
        <title>Novel species of the genus Pelomonas and Roseateles isolated from streams.</title>
        <authorList>
            <person name="Lu H."/>
        </authorList>
    </citation>
    <scope>NUCLEOTIDE SEQUENCE [LARGE SCALE GENOMIC DNA]</scope>
    <source>
        <strain evidence="1 2">BYS96W</strain>
    </source>
</reference>
<gene>
    <name evidence="1" type="ORF">ACG00X_10640</name>
</gene>
<protein>
    <submittedName>
        <fullName evidence="1">Nucleotidyltransferase family protein</fullName>
    </submittedName>
</protein>
<proteinExistence type="predicted"/>
<dbReference type="Pfam" id="PF14907">
    <property type="entry name" value="NTP_transf_5"/>
    <property type="match status" value="1"/>
</dbReference>
<comment type="caution">
    <text evidence="1">The sequence shown here is derived from an EMBL/GenBank/DDBJ whole genome shotgun (WGS) entry which is preliminary data.</text>
</comment>
<evidence type="ECO:0000313" key="2">
    <source>
        <dbReference type="Proteomes" id="UP001606305"/>
    </source>
</evidence>
<name>A0ABW7G5U3_9BURK</name>
<evidence type="ECO:0000313" key="1">
    <source>
        <dbReference type="EMBL" id="MFG6457288.1"/>
    </source>
</evidence>
<dbReference type="InterPro" id="IPR039498">
    <property type="entry name" value="NTP_transf_5"/>
</dbReference>